<keyword evidence="15" id="KW-0472">Membrane</keyword>
<dbReference type="PIRSF" id="PIRSF000641">
    <property type="entry name" value="SRK"/>
    <property type="match status" value="1"/>
</dbReference>
<dbReference type="InterPro" id="IPR011009">
    <property type="entry name" value="Kinase-like_dom_sf"/>
</dbReference>
<evidence type="ECO:0000259" key="16">
    <source>
        <dbReference type="PROSITE" id="PS50011"/>
    </source>
</evidence>
<dbReference type="PROSITE" id="PS50011">
    <property type="entry name" value="PROTEIN_KINASE_DOM"/>
    <property type="match status" value="1"/>
</dbReference>
<comment type="subcellular location">
    <subcellularLocation>
        <location evidence="1">Cell membrane</location>
        <topology evidence="1">Single-pass type I membrane protein</topology>
    </subcellularLocation>
</comment>
<evidence type="ECO:0000256" key="7">
    <source>
        <dbReference type="ARBA" id="ARBA00022777"/>
    </source>
</evidence>
<keyword evidence="2" id="KW-1003">Cell membrane</keyword>
<dbReference type="InterPro" id="IPR036426">
    <property type="entry name" value="Bulb-type_lectin_dom_sf"/>
</dbReference>
<dbReference type="InterPro" id="IPR008271">
    <property type="entry name" value="Ser/Thr_kinase_AS"/>
</dbReference>
<organism evidence="20 21">
    <name type="scientific">Citrullus colocynthis</name>
    <name type="common">colocynth</name>
    <dbReference type="NCBI Taxonomy" id="252529"/>
    <lineage>
        <taxon>Eukaryota</taxon>
        <taxon>Viridiplantae</taxon>
        <taxon>Streptophyta</taxon>
        <taxon>Embryophyta</taxon>
        <taxon>Tracheophyta</taxon>
        <taxon>Spermatophyta</taxon>
        <taxon>Magnoliopsida</taxon>
        <taxon>eudicotyledons</taxon>
        <taxon>Gunneridae</taxon>
        <taxon>Pentapetalae</taxon>
        <taxon>rosids</taxon>
        <taxon>fabids</taxon>
        <taxon>Cucurbitales</taxon>
        <taxon>Cucurbitaceae</taxon>
        <taxon>Benincaseae</taxon>
        <taxon>Citrullus</taxon>
    </lineage>
</organism>
<keyword evidence="8 13" id="KW-0067">ATP-binding</keyword>
<dbReference type="Gene3D" id="1.10.510.10">
    <property type="entry name" value="Transferase(Phosphotransferase) domain 1"/>
    <property type="match status" value="1"/>
</dbReference>
<comment type="caution">
    <text evidence="14">Lacks conserved residue(s) required for the propagation of feature annotation.</text>
</comment>
<dbReference type="PROSITE" id="PS00108">
    <property type="entry name" value="PROTEIN_KINASE_ST"/>
    <property type="match status" value="1"/>
</dbReference>
<reference evidence="20 21" key="1">
    <citation type="submission" date="2024-03" db="EMBL/GenBank/DDBJ databases">
        <authorList>
            <person name="Gkanogiannis A."/>
            <person name="Becerra Lopez-Lavalle L."/>
        </authorList>
    </citation>
    <scope>NUCLEOTIDE SEQUENCE [LARGE SCALE GENOMIC DNA]</scope>
</reference>
<dbReference type="CDD" id="cd14066">
    <property type="entry name" value="STKc_IRAK"/>
    <property type="match status" value="1"/>
</dbReference>
<comment type="similarity">
    <text evidence="13">Belongs to the protein kinase superfamily. Ser/Thr protein kinase family.</text>
</comment>
<evidence type="ECO:0000256" key="13">
    <source>
        <dbReference type="PIRNR" id="PIRNR000641"/>
    </source>
</evidence>
<keyword evidence="10" id="KW-0325">Glycoprotein</keyword>
<dbReference type="PANTHER" id="PTHR27002">
    <property type="entry name" value="RECEPTOR-LIKE SERINE/THREONINE-PROTEIN KINASE SD1-8"/>
    <property type="match status" value="1"/>
</dbReference>
<evidence type="ECO:0000256" key="3">
    <source>
        <dbReference type="ARBA" id="ARBA00022527"/>
    </source>
</evidence>
<keyword evidence="3 13" id="KW-0723">Serine/threonine-protein kinase</keyword>
<keyword evidence="6 13" id="KW-0547">Nucleotide-binding</keyword>
<feature type="domain" description="Protein kinase" evidence="16">
    <location>
        <begin position="490"/>
        <end position="768"/>
    </location>
</feature>
<dbReference type="Pfam" id="PF08276">
    <property type="entry name" value="PAN_2"/>
    <property type="match status" value="1"/>
</dbReference>
<feature type="transmembrane region" description="Helical" evidence="15">
    <location>
        <begin position="432"/>
        <end position="454"/>
    </location>
</feature>
<feature type="domain" description="Bulb-type lectin" evidence="18">
    <location>
        <begin position="30"/>
        <end position="150"/>
    </location>
</feature>
<sequence>MGKLIWRYKVSIFLFFLTTVALFPRKSFAIDSIKAGESINGSTQILVSAQKNFVLGMFSPKDTKFHYLGIWYKNIPQTVVWVANRDEPLVNSSARLTFNGGNLILLSERDGILWSSTTSKFVKEPIAQLLDNGNLVLREFGSENYLWESFNYPSDTLLPGMKLGWDSGTRLNRKLTAWKSSNDPSSGDFTYGMDLGGLPQFETRNGSVTTYRGGPWFGSRFSGTSPFRETAIHYPRFNYSANEAFFSFESAKNLTGRYALDTEGYFGQSYWIDDGNDWYSLYKLPGDDCDKYGHCGNFGICTYSVIPLCDCIHGFQPESPDDWKKKIWSGGCVRRDNQTCKNGEGFKRISSVKLPDSSGKLVNVNTSIHDCEAACLSNCSCLAYAIMELSTGGYGCIMWFQKLVDIRILPDNGQDIYVRLAASELDSTNRKLIVVLSVCIASLISSLVVVACLISWRRRRVEGNEVWSQENEVEMPLYDFTMIITATNNFSFSNKIGEGGFGPVYKGVLPCGQEIAVKRLAEGSSQGQNELRNEVLLISKLQHRNLVKLLGFCIHQQETLLVYEYMPNKSLDYFLFDNKKRSLLNWKKRRDIIIGIARGLLYLHRDSRLIIIHRDLKVSNILLDNEMYPKISDFGMARMFAEDQTMTHTKRVVGTYGYMSPEYVIDGYFSMKSDIFSFGVILLEIVSGKKNRGFFHPDHQLNLLGHAWKLWDEGNALELMDETLKDQFQNSEALRCIQVGLLCVQENPEERPAMWSVVSMLESENMLLSLPKQPGFYTQRMISKIHKLPVETRSSNEVTVTLLHGR</sequence>
<dbReference type="SMART" id="SM00108">
    <property type="entry name" value="B_lectin"/>
    <property type="match status" value="1"/>
</dbReference>
<gene>
    <name evidence="20" type="ORF">CITCOLO1_LOCUS19758</name>
</gene>
<dbReference type="InterPro" id="IPR000742">
    <property type="entry name" value="EGF"/>
</dbReference>
<dbReference type="CDD" id="cd00028">
    <property type="entry name" value="B_lectin"/>
    <property type="match status" value="1"/>
</dbReference>
<evidence type="ECO:0000256" key="4">
    <source>
        <dbReference type="ARBA" id="ARBA00022679"/>
    </source>
</evidence>
<comment type="catalytic activity">
    <reaction evidence="11 13">
        <text>L-threonyl-[protein] + ATP = O-phospho-L-threonyl-[protein] + ADP + H(+)</text>
        <dbReference type="Rhea" id="RHEA:46608"/>
        <dbReference type="Rhea" id="RHEA-COMP:11060"/>
        <dbReference type="Rhea" id="RHEA-COMP:11605"/>
        <dbReference type="ChEBI" id="CHEBI:15378"/>
        <dbReference type="ChEBI" id="CHEBI:30013"/>
        <dbReference type="ChEBI" id="CHEBI:30616"/>
        <dbReference type="ChEBI" id="CHEBI:61977"/>
        <dbReference type="ChEBI" id="CHEBI:456216"/>
        <dbReference type="EC" id="2.7.11.1"/>
    </reaction>
</comment>
<evidence type="ECO:0000256" key="15">
    <source>
        <dbReference type="SAM" id="Phobius"/>
    </source>
</evidence>
<feature type="domain" description="EGF-like" evidence="17">
    <location>
        <begin position="285"/>
        <end position="321"/>
    </location>
</feature>
<dbReference type="PROSITE" id="PS50927">
    <property type="entry name" value="BULB_LECTIN"/>
    <property type="match status" value="1"/>
</dbReference>
<dbReference type="CDD" id="cd01098">
    <property type="entry name" value="PAN_AP_plant"/>
    <property type="match status" value="1"/>
</dbReference>
<keyword evidence="9" id="KW-1015">Disulfide bond</keyword>
<dbReference type="PROSITE" id="PS50948">
    <property type="entry name" value="PAN"/>
    <property type="match status" value="1"/>
</dbReference>
<dbReference type="InterPro" id="IPR024171">
    <property type="entry name" value="SRK-like_kinase"/>
</dbReference>
<dbReference type="Pfam" id="PF00954">
    <property type="entry name" value="S_locus_glycop"/>
    <property type="match status" value="1"/>
</dbReference>
<name>A0ABP0Z7U8_9ROSI</name>
<dbReference type="InterPro" id="IPR000858">
    <property type="entry name" value="S_locus_glycoprot_dom"/>
</dbReference>
<proteinExistence type="inferred from homology"/>
<evidence type="ECO:0000256" key="8">
    <source>
        <dbReference type="ARBA" id="ARBA00022840"/>
    </source>
</evidence>
<evidence type="ECO:0000256" key="9">
    <source>
        <dbReference type="ARBA" id="ARBA00023157"/>
    </source>
</evidence>
<evidence type="ECO:0000259" key="19">
    <source>
        <dbReference type="PROSITE" id="PS50948"/>
    </source>
</evidence>
<evidence type="ECO:0000256" key="10">
    <source>
        <dbReference type="ARBA" id="ARBA00023180"/>
    </source>
</evidence>
<evidence type="ECO:0000256" key="1">
    <source>
        <dbReference type="ARBA" id="ARBA00004251"/>
    </source>
</evidence>
<dbReference type="InterPro" id="IPR001480">
    <property type="entry name" value="Bulb-type_lectin_dom"/>
</dbReference>
<evidence type="ECO:0000256" key="12">
    <source>
        <dbReference type="ARBA" id="ARBA00048679"/>
    </source>
</evidence>
<evidence type="ECO:0000259" key="18">
    <source>
        <dbReference type="PROSITE" id="PS50927"/>
    </source>
</evidence>
<feature type="domain" description="Apple" evidence="19">
    <location>
        <begin position="340"/>
        <end position="421"/>
    </location>
</feature>
<evidence type="ECO:0000313" key="20">
    <source>
        <dbReference type="EMBL" id="CAK9327381.1"/>
    </source>
</evidence>
<dbReference type="EC" id="2.7.11.1" evidence="13"/>
<evidence type="ECO:0000259" key="17">
    <source>
        <dbReference type="PROSITE" id="PS50026"/>
    </source>
</evidence>
<dbReference type="InterPro" id="IPR003609">
    <property type="entry name" value="Pan_app"/>
</dbReference>
<keyword evidence="5" id="KW-0732">Signal</keyword>
<dbReference type="Pfam" id="PF01453">
    <property type="entry name" value="B_lectin"/>
    <property type="match status" value="1"/>
</dbReference>
<evidence type="ECO:0000256" key="14">
    <source>
        <dbReference type="PROSITE-ProRule" id="PRU00076"/>
    </source>
</evidence>
<evidence type="ECO:0000256" key="5">
    <source>
        <dbReference type="ARBA" id="ARBA00022729"/>
    </source>
</evidence>
<dbReference type="SMART" id="SM00473">
    <property type="entry name" value="PAN_AP"/>
    <property type="match status" value="1"/>
</dbReference>
<evidence type="ECO:0000256" key="11">
    <source>
        <dbReference type="ARBA" id="ARBA00047899"/>
    </source>
</evidence>
<dbReference type="SUPFAM" id="SSF51110">
    <property type="entry name" value="alpha-D-mannose-specific plant lectins"/>
    <property type="match status" value="1"/>
</dbReference>
<dbReference type="SUPFAM" id="SSF56112">
    <property type="entry name" value="Protein kinase-like (PK-like)"/>
    <property type="match status" value="1"/>
</dbReference>
<dbReference type="Pfam" id="PF07714">
    <property type="entry name" value="PK_Tyr_Ser-Thr"/>
    <property type="match status" value="1"/>
</dbReference>
<keyword evidence="15" id="KW-0812">Transmembrane</keyword>
<accession>A0ABP0Z7U8</accession>
<dbReference type="Proteomes" id="UP001642487">
    <property type="component" value="Chromosome 8"/>
</dbReference>
<evidence type="ECO:0000256" key="2">
    <source>
        <dbReference type="ARBA" id="ARBA00022475"/>
    </source>
</evidence>
<evidence type="ECO:0000256" key="6">
    <source>
        <dbReference type="ARBA" id="ARBA00022741"/>
    </source>
</evidence>
<keyword evidence="7 13" id="KW-0418">Kinase</keyword>
<dbReference type="PANTHER" id="PTHR27002:SF1082">
    <property type="entry name" value="OS06G0693000 PROTEIN"/>
    <property type="match status" value="1"/>
</dbReference>
<dbReference type="Gene3D" id="3.30.200.20">
    <property type="entry name" value="Phosphorylase Kinase, domain 1"/>
    <property type="match status" value="1"/>
</dbReference>
<evidence type="ECO:0000313" key="21">
    <source>
        <dbReference type="Proteomes" id="UP001642487"/>
    </source>
</evidence>
<keyword evidence="4 13" id="KW-0808">Transferase</keyword>
<dbReference type="PROSITE" id="PS50026">
    <property type="entry name" value="EGF_3"/>
    <property type="match status" value="1"/>
</dbReference>
<keyword evidence="21" id="KW-1185">Reference proteome</keyword>
<dbReference type="SMART" id="SM00220">
    <property type="entry name" value="S_TKc"/>
    <property type="match status" value="1"/>
</dbReference>
<dbReference type="EMBL" id="OZ021742">
    <property type="protein sequence ID" value="CAK9327381.1"/>
    <property type="molecule type" value="Genomic_DNA"/>
</dbReference>
<dbReference type="Gene3D" id="2.90.10.10">
    <property type="entry name" value="Bulb-type lectin domain"/>
    <property type="match status" value="1"/>
</dbReference>
<comment type="catalytic activity">
    <reaction evidence="12 13">
        <text>L-seryl-[protein] + ATP = O-phospho-L-seryl-[protein] + ADP + H(+)</text>
        <dbReference type="Rhea" id="RHEA:17989"/>
        <dbReference type="Rhea" id="RHEA-COMP:9863"/>
        <dbReference type="Rhea" id="RHEA-COMP:11604"/>
        <dbReference type="ChEBI" id="CHEBI:15378"/>
        <dbReference type="ChEBI" id="CHEBI:29999"/>
        <dbReference type="ChEBI" id="CHEBI:30616"/>
        <dbReference type="ChEBI" id="CHEBI:83421"/>
        <dbReference type="ChEBI" id="CHEBI:456216"/>
        <dbReference type="EC" id="2.7.11.1"/>
    </reaction>
</comment>
<keyword evidence="14" id="KW-0245">EGF-like domain</keyword>
<keyword evidence="15" id="KW-1133">Transmembrane helix</keyword>
<dbReference type="InterPro" id="IPR000719">
    <property type="entry name" value="Prot_kinase_dom"/>
</dbReference>
<dbReference type="InterPro" id="IPR001245">
    <property type="entry name" value="Ser-Thr/Tyr_kinase_cat_dom"/>
</dbReference>
<protein>
    <recommendedName>
        <fullName evidence="13">Receptor-like serine/threonine-protein kinase</fullName>
        <ecNumber evidence="13">2.7.11.1</ecNumber>
    </recommendedName>
</protein>